<protein>
    <submittedName>
        <fullName evidence="2">Uncharacterized protein</fullName>
    </submittedName>
</protein>
<proteinExistence type="predicted"/>
<dbReference type="AlphaFoldDB" id="A0AAV4U4Z9"/>
<comment type="caution">
    <text evidence="2">The sequence shown here is derived from an EMBL/GenBank/DDBJ whole genome shotgun (WGS) entry which is preliminary data.</text>
</comment>
<evidence type="ECO:0000256" key="1">
    <source>
        <dbReference type="SAM" id="MobiDB-lite"/>
    </source>
</evidence>
<dbReference type="Proteomes" id="UP001054945">
    <property type="component" value="Unassembled WGS sequence"/>
</dbReference>
<feature type="compositionally biased region" description="Polar residues" evidence="1">
    <location>
        <begin position="9"/>
        <end position="19"/>
    </location>
</feature>
<name>A0AAV4U4Z9_CAEEX</name>
<accession>A0AAV4U4Z9</accession>
<organism evidence="2 3">
    <name type="scientific">Caerostris extrusa</name>
    <name type="common">Bark spider</name>
    <name type="synonym">Caerostris bankana</name>
    <dbReference type="NCBI Taxonomy" id="172846"/>
    <lineage>
        <taxon>Eukaryota</taxon>
        <taxon>Metazoa</taxon>
        <taxon>Ecdysozoa</taxon>
        <taxon>Arthropoda</taxon>
        <taxon>Chelicerata</taxon>
        <taxon>Arachnida</taxon>
        <taxon>Araneae</taxon>
        <taxon>Araneomorphae</taxon>
        <taxon>Entelegynae</taxon>
        <taxon>Araneoidea</taxon>
        <taxon>Araneidae</taxon>
        <taxon>Caerostris</taxon>
    </lineage>
</organism>
<keyword evidence="3" id="KW-1185">Reference proteome</keyword>
<feature type="region of interest" description="Disordered" evidence="1">
    <location>
        <begin position="1"/>
        <end position="26"/>
    </location>
</feature>
<evidence type="ECO:0000313" key="2">
    <source>
        <dbReference type="EMBL" id="GIY52722.1"/>
    </source>
</evidence>
<reference evidence="2 3" key="1">
    <citation type="submission" date="2021-06" db="EMBL/GenBank/DDBJ databases">
        <title>Caerostris extrusa draft genome.</title>
        <authorList>
            <person name="Kono N."/>
            <person name="Arakawa K."/>
        </authorList>
    </citation>
    <scope>NUCLEOTIDE SEQUENCE [LARGE SCALE GENOMIC DNA]</scope>
</reference>
<gene>
    <name evidence="2" type="ORF">CEXT_414231</name>
</gene>
<evidence type="ECO:0000313" key="3">
    <source>
        <dbReference type="Proteomes" id="UP001054945"/>
    </source>
</evidence>
<dbReference type="EMBL" id="BPLR01012280">
    <property type="protein sequence ID" value="GIY52722.1"/>
    <property type="molecule type" value="Genomic_DNA"/>
</dbReference>
<sequence length="125" mass="14410">MEMNLARTLRQNRVESTGGETPPPSYEEVEAFNIMSKATTLEVYATYGIKTHYFVQEDPRIRTAHQITSVAQGLARYARRANGPGFKTSIWRSICGFCLFLFSSLFHCQEDHRRIECSKQWPICE</sequence>